<feature type="transmembrane region" description="Helical" evidence="1">
    <location>
        <begin position="89"/>
        <end position="110"/>
    </location>
</feature>
<keyword evidence="1" id="KW-0812">Transmembrane</keyword>
<dbReference type="AlphaFoldDB" id="A0A1H7B3F7"/>
<dbReference type="eggNOG" id="COG2199">
    <property type="taxonomic scope" value="Bacteria"/>
</dbReference>
<sequence length="481" mass="49106">MACAIAFGLTGVVLYATGGELVRGATITASSLVVAGVVVLRMVGTAGIARRVYLLLFSGFALLATANIVWFAVVGIGGAAHSPQPANQLIIGTAYLCLLGAAFIAIVPTVRTDVGGVLDAATLGIAVAAALWIAVLAPALERAGASTGDQIYVFAITVLMSGAAGIVVGVSINGAIPPTARPALTGFVAAIVVAVTTNSLSVMYVDPVTGLAPWWVGIGWPFAYAAAWAAIAHPAGPDTFTVGSPRPVRLTRGRIVALGLALVSTPLIAVLRALTVGSADWFTGAIAHLAVILLVLARVSQLATAHRSAEARLQHLADHDALTDLPNRRSVERHLESLLARVSAGRAEGAVVVFIDLNGFKAINDTYGHTAGDELLAAVGTRLCGTVRAGASDMVGRFGGDEFVAVVEGDPAAAVEPAAMRILDAFDRPFALTDAVVPVAAGVGFATVSPGEDATLDSLLTRADRAMYTDKRQQASGAARD</sequence>
<keyword evidence="1" id="KW-1133">Transmembrane helix</keyword>
<proteinExistence type="predicted"/>
<dbReference type="InterPro" id="IPR043128">
    <property type="entry name" value="Rev_trsase/Diguanyl_cyclase"/>
</dbReference>
<keyword evidence="1" id="KW-0472">Membrane</keyword>
<dbReference type="NCBIfam" id="TIGR00254">
    <property type="entry name" value="GGDEF"/>
    <property type="match status" value="1"/>
</dbReference>
<dbReference type="Pfam" id="PF00990">
    <property type="entry name" value="GGDEF"/>
    <property type="match status" value="1"/>
</dbReference>
<dbReference type="InterPro" id="IPR000160">
    <property type="entry name" value="GGDEF_dom"/>
</dbReference>
<feature type="transmembrane region" description="Helical" evidence="1">
    <location>
        <begin position="281"/>
        <end position="299"/>
    </location>
</feature>
<dbReference type="InterPro" id="IPR052163">
    <property type="entry name" value="DGC-Regulatory_Protein"/>
</dbReference>
<feature type="transmembrane region" description="Helical" evidence="1">
    <location>
        <begin position="117"/>
        <end position="139"/>
    </location>
</feature>
<feature type="domain" description="GGDEF" evidence="2">
    <location>
        <begin position="348"/>
        <end position="481"/>
    </location>
</feature>
<feature type="transmembrane region" description="Helical" evidence="1">
    <location>
        <begin position="28"/>
        <end position="46"/>
    </location>
</feature>
<keyword evidence="4" id="KW-1185">Reference proteome</keyword>
<dbReference type="Proteomes" id="UP000183315">
    <property type="component" value="Unassembled WGS sequence"/>
</dbReference>
<feature type="transmembrane region" description="Helical" evidence="1">
    <location>
        <begin position="151"/>
        <end position="172"/>
    </location>
</feature>
<gene>
    <name evidence="3" type="ORF">SAMN05421637_2655</name>
</gene>
<evidence type="ECO:0000259" key="2">
    <source>
        <dbReference type="PROSITE" id="PS50887"/>
    </source>
</evidence>
<organism evidence="3 4">
    <name type="scientific">Demequina mangrovi</name>
    <dbReference type="NCBI Taxonomy" id="1043493"/>
    <lineage>
        <taxon>Bacteria</taxon>
        <taxon>Bacillati</taxon>
        <taxon>Actinomycetota</taxon>
        <taxon>Actinomycetes</taxon>
        <taxon>Micrococcales</taxon>
        <taxon>Demequinaceae</taxon>
        <taxon>Demequina</taxon>
    </lineage>
</organism>
<accession>A0A1H7B3F7</accession>
<dbReference type="SUPFAM" id="SSF55073">
    <property type="entry name" value="Nucleotide cyclase"/>
    <property type="match status" value="1"/>
</dbReference>
<evidence type="ECO:0000313" key="3">
    <source>
        <dbReference type="EMBL" id="SEJ67935.1"/>
    </source>
</evidence>
<feature type="transmembrane region" description="Helical" evidence="1">
    <location>
        <begin position="255"/>
        <end position="275"/>
    </location>
</feature>
<dbReference type="EMBL" id="FNZI01000008">
    <property type="protein sequence ID" value="SEJ67935.1"/>
    <property type="molecule type" value="Genomic_DNA"/>
</dbReference>
<dbReference type="PANTHER" id="PTHR46663:SF2">
    <property type="entry name" value="GGDEF DOMAIN-CONTAINING PROTEIN"/>
    <property type="match status" value="1"/>
</dbReference>
<dbReference type="PANTHER" id="PTHR46663">
    <property type="entry name" value="DIGUANYLATE CYCLASE DGCT-RELATED"/>
    <property type="match status" value="1"/>
</dbReference>
<evidence type="ECO:0000256" key="1">
    <source>
        <dbReference type="SAM" id="Phobius"/>
    </source>
</evidence>
<feature type="transmembrane region" description="Helical" evidence="1">
    <location>
        <begin position="211"/>
        <end position="234"/>
    </location>
</feature>
<reference evidence="4" key="1">
    <citation type="submission" date="2016-10" db="EMBL/GenBank/DDBJ databases">
        <authorList>
            <person name="Varghese N."/>
        </authorList>
    </citation>
    <scope>NUCLEOTIDE SEQUENCE [LARGE SCALE GENOMIC DNA]</scope>
    <source>
        <strain evidence="4">DSM 24868</strain>
    </source>
</reference>
<dbReference type="STRING" id="1043493.SAMN05421637_2655"/>
<dbReference type="SMART" id="SM00267">
    <property type="entry name" value="GGDEF"/>
    <property type="match status" value="1"/>
</dbReference>
<protein>
    <submittedName>
        <fullName evidence="3">Diguanylate cyclase (GGDEF) domain-containing protein</fullName>
    </submittedName>
</protein>
<feature type="transmembrane region" description="Helical" evidence="1">
    <location>
        <begin position="53"/>
        <end position="77"/>
    </location>
</feature>
<dbReference type="PROSITE" id="PS50887">
    <property type="entry name" value="GGDEF"/>
    <property type="match status" value="1"/>
</dbReference>
<feature type="transmembrane region" description="Helical" evidence="1">
    <location>
        <begin position="184"/>
        <end position="205"/>
    </location>
</feature>
<dbReference type="CDD" id="cd01949">
    <property type="entry name" value="GGDEF"/>
    <property type="match status" value="1"/>
</dbReference>
<dbReference type="Gene3D" id="3.30.70.270">
    <property type="match status" value="1"/>
</dbReference>
<dbReference type="InterPro" id="IPR029787">
    <property type="entry name" value="Nucleotide_cyclase"/>
</dbReference>
<name>A0A1H7B3F7_9MICO</name>
<evidence type="ECO:0000313" key="4">
    <source>
        <dbReference type="Proteomes" id="UP000183315"/>
    </source>
</evidence>